<gene>
    <name evidence="2" type="ORF">mPipKuh1_008516</name>
</gene>
<proteinExistence type="predicted"/>
<name>A0A7J7VBU4_PIPKU</name>
<keyword evidence="3" id="KW-1185">Reference proteome</keyword>
<organism evidence="2 3">
    <name type="scientific">Pipistrellus kuhlii</name>
    <name type="common">Kuhl's pipistrelle</name>
    <dbReference type="NCBI Taxonomy" id="59472"/>
    <lineage>
        <taxon>Eukaryota</taxon>
        <taxon>Metazoa</taxon>
        <taxon>Chordata</taxon>
        <taxon>Craniata</taxon>
        <taxon>Vertebrata</taxon>
        <taxon>Euteleostomi</taxon>
        <taxon>Mammalia</taxon>
        <taxon>Eutheria</taxon>
        <taxon>Laurasiatheria</taxon>
        <taxon>Chiroptera</taxon>
        <taxon>Yangochiroptera</taxon>
        <taxon>Vespertilionidae</taxon>
        <taxon>Pipistrellus</taxon>
    </lineage>
</organism>
<reference evidence="2 3" key="1">
    <citation type="journal article" date="2020" name="Nature">
        <title>Six reference-quality genomes reveal evolution of bat adaptations.</title>
        <authorList>
            <person name="Jebb D."/>
            <person name="Huang Z."/>
            <person name="Pippel M."/>
            <person name="Hughes G.M."/>
            <person name="Lavrichenko K."/>
            <person name="Devanna P."/>
            <person name="Winkler S."/>
            <person name="Jermiin L.S."/>
            <person name="Skirmuntt E.C."/>
            <person name="Katzourakis A."/>
            <person name="Burkitt-Gray L."/>
            <person name="Ray D.A."/>
            <person name="Sullivan K.A.M."/>
            <person name="Roscito J.G."/>
            <person name="Kirilenko B.M."/>
            <person name="Davalos L.M."/>
            <person name="Corthals A.P."/>
            <person name="Power M.L."/>
            <person name="Jones G."/>
            <person name="Ransome R.D."/>
            <person name="Dechmann D.K.N."/>
            <person name="Locatelli A.G."/>
            <person name="Puechmaille S.J."/>
            <person name="Fedrigo O."/>
            <person name="Jarvis E.D."/>
            <person name="Hiller M."/>
            <person name="Vernes S.C."/>
            <person name="Myers E.W."/>
            <person name="Teeling E.C."/>
        </authorList>
    </citation>
    <scope>NUCLEOTIDE SEQUENCE [LARGE SCALE GENOMIC DNA]</scope>
    <source>
        <strain evidence="2">MPipKuh1</strain>
        <tissue evidence="2">Flight muscle</tissue>
    </source>
</reference>
<comment type="caution">
    <text evidence="2">The sequence shown here is derived from an EMBL/GenBank/DDBJ whole genome shotgun (WGS) entry which is preliminary data.</text>
</comment>
<protein>
    <submittedName>
        <fullName evidence="2">Uncharacterized protein</fullName>
    </submittedName>
</protein>
<evidence type="ECO:0000313" key="2">
    <source>
        <dbReference type="EMBL" id="KAF6322518.1"/>
    </source>
</evidence>
<dbReference type="EMBL" id="JACAGB010000015">
    <property type="protein sequence ID" value="KAF6322518.1"/>
    <property type="molecule type" value="Genomic_DNA"/>
</dbReference>
<dbReference type="Proteomes" id="UP000558488">
    <property type="component" value="Unassembled WGS sequence"/>
</dbReference>
<evidence type="ECO:0000313" key="3">
    <source>
        <dbReference type="Proteomes" id="UP000558488"/>
    </source>
</evidence>
<evidence type="ECO:0000256" key="1">
    <source>
        <dbReference type="SAM" id="MobiDB-lite"/>
    </source>
</evidence>
<dbReference type="AlphaFoldDB" id="A0A7J7VBU4"/>
<feature type="region of interest" description="Disordered" evidence="1">
    <location>
        <begin position="1"/>
        <end position="23"/>
    </location>
</feature>
<sequence>MARPLSTCPSIREETSQKAPAQPRSLCVLPAMRSAQLLHWPQRAPSSGSGVITPGSCSLGRKHSDVLGSPCNPLAPNAPKQRVSSSCALTDEPVPGARIKSVMVIQMVIQTFLCIPASLRIGF</sequence>
<accession>A0A7J7VBU4</accession>